<proteinExistence type="predicted"/>
<dbReference type="AlphaFoldDB" id="A0A1V6YCT0"/>
<evidence type="ECO:0000313" key="1">
    <source>
        <dbReference type="EMBL" id="OQE84962.1"/>
    </source>
</evidence>
<dbReference type="EMBL" id="MOOB01000025">
    <property type="protein sequence ID" value="OQE84962.1"/>
    <property type="molecule type" value="Genomic_DNA"/>
</dbReference>
<gene>
    <name evidence="1" type="ORF">PENNAL_c0025G04163</name>
</gene>
<keyword evidence="2" id="KW-1185">Reference proteome</keyword>
<evidence type="ECO:0000313" key="2">
    <source>
        <dbReference type="Proteomes" id="UP000191691"/>
    </source>
</evidence>
<organism evidence="1 2">
    <name type="scientific">Penicillium nalgiovense</name>
    <dbReference type="NCBI Taxonomy" id="60175"/>
    <lineage>
        <taxon>Eukaryota</taxon>
        <taxon>Fungi</taxon>
        <taxon>Dikarya</taxon>
        <taxon>Ascomycota</taxon>
        <taxon>Pezizomycotina</taxon>
        <taxon>Eurotiomycetes</taxon>
        <taxon>Eurotiomycetidae</taxon>
        <taxon>Eurotiales</taxon>
        <taxon>Aspergillaceae</taxon>
        <taxon>Penicillium</taxon>
    </lineage>
</organism>
<reference evidence="2" key="1">
    <citation type="journal article" date="2017" name="Nat. Microbiol.">
        <title>Global analysis of biosynthetic gene clusters reveals vast potential of secondary metabolite production in Penicillium species.</title>
        <authorList>
            <person name="Nielsen J.C."/>
            <person name="Grijseels S."/>
            <person name="Prigent S."/>
            <person name="Ji B."/>
            <person name="Dainat J."/>
            <person name="Nielsen K.F."/>
            <person name="Frisvad J.C."/>
            <person name="Workman M."/>
            <person name="Nielsen J."/>
        </authorList>
    </citation>
    <scope>NUCLEOTIDE SEQUENCE [LARGE SCALE GENOMIC DNA]</scope>
    <source>
        <strain evidence="2">IBT 13039</strain>
    </source>
</reference>
<sequence>MTIGSRERRCLSLGPTSPCSATNLRTRPRCSPRFLLANSHAYSTLQPNKVVDSAATRNAPVQSGNDTKPSTIMPSVYRPCQDAPSTVMRLKKLRTGDNYHTARYYWDPSCRVPNALYDRVPASERPSILIKLTDLDEETVVKSMRTVN</sequence>
<name>A0A1V6YCT0_PENNA</name>
<accession>A0A1V6YCT0</accession>
<protein>
    <submittedName>
        <fullName evidence="1">Uncharacterized protein</fullName>
    </submittedName>
</protein>
<dbReference type="Proteomes" id="UP000191691">
    <property type="component" value="Unassembled WGS sequence"/>
</dbReference>
<comment type="caution">
    <text evidence="1">The sequence shown here is derived from an EMBL/GenBank/DDBJ whole genome shotgun (WGS) entry which is preliminary data.</text>
</comment>